<feature type="domain" description="GPI inositol-deacylase winged helix" evidence="3">
    <location>
        <begin position="490"/>
        <end position="567"/>
    </location>
</feature>
<organism evidence="5 6">
    <name type="scientific">[Torrubiella] hemipterigena</name>
    <dbReference type="NCBI Taxonomy" id="1531966"/>
    <lineage>
        <taxon>Eukaryota</taxon>
        <taxon>Fungi</taxon>
        <taxon>Dikarya</taxon>
        <taxon>Ascomycota</taxon>
        <taxon>Pezizomycotina</taxon>
        <taxon>Sordariomycetes</taxon>
        <taxon>Hypocreomycetidae</taxon>
        <taxon>Hypocreales</taxon>
        <taxon>Clavicipitaceae</taxon>
        <taxon>Clavicipitaceae incertae sedis</taxon>
        <taxon>'Torrubiella' clade</taxon>
    </lineage>
</organism>
<dbReference type="Pfam" id="PF12796">
    <property type="entry name" value="Ank_2"/>
    <property type="match status" value="1"/>
</dbReference>
<proteinExistence type="predicted"/>
<feature type="repeat" description="ANK" evidence="2">
    <location>
        <begin position="767"/>
        <end position="799"/>
    </location>
</feature>
<reference evidence="5 6" key="1">
    <citation type="journal article" date="2015" name="Genome Announc.">
        <title>Draft Genome Sequence and Gene Annotation of the Entomopathogenic Fungus Verticillium hemipterigenum.</title>
        <authorList>
            <person name="Horn F."/>
            <person name="Habel A."/>
            <person name="Scharf D.H."/>
            <person name="Dworschak J."/>
            <person name="Brakhage A.A."/>
            <person name="Guthke R."/>
            <person name="Hertweck C."/>
            <person name="Linde J."/>
        </authorList>
    </citation>
    <scope>NUCLEOTIDE SEQUENCE [LARGE SCALE GENOMIC DNA]</scope>
</reference>
<keyword evidence="6" id="KW-1185">Reference proteome</keyword>
<dbReference type="PROSITE" id="PS50297">
    <property type="entry name" value="ANK_REP_REGION"/>
    <property type="match status" value="1"/>
</dbReference>
<dbReference type="PANTHER" id="PTHR10039">
    <property type="entry name" value="AMELOGENIN"/>
    <property type="match status" value="1"/>
</dbReference>
<feature type="repeat" description="ANK" evidence="2">
    <location>
        <begin position="703"/>
        <end position="735"/>
    </location>
</feature>
<accession>A0A0A1T1J3</accession>
<protein>
    <submittedName>
        <fullName evidence="5">Uncharacterized protein</fullName>
    </submittedName>
</protein>
<dbReference type="SMART" id="SM00248">
    <property type="entry name" value="ANK"/>
    <property type="match status" value="5"/>
</dbReference>
<evidence type="ECO:0000256" key="1">
    <source>
        <dbReference type="ARBA" id="ARBA00022737"/>
    </source>
</evidence>
<evidence type="ECO:0000259" key="4">
    <source>
        <dbReference type="Pfam" id="PF24883"/>
    </source>
</evidence>
<dbReference type="Pfam" id="PF24883">
    <property type="entry name" value="NPHP3_N"/>
    <property type="match status" value="1"/>
</dbReference>
<evidence type="ECO:0000313" key="6">
    <source>
        <dbReference type="Proteomes" id="UP000039046"/>
    </source>
</evidence>
<feature type="domain" description="Nephrocystin 3-like N-terminal" evidence="4">
    <location>
        <begin position="218"/>
        <end position="379"/>
    </location>
</feature>
<dbReference type="HOGENOM" id="CLU_000288_34_23_1"/>
<dbReference type="InterPro" id="IPR027417">
    <property type="entry name" value="P-loop_NTPase"/>
</dbReference>
<keyword evidence="1" id="KW-0677">Repeat</keyword>
<dbReference type="InterPro" id="IPR054471">
    <property type="entry name" value="GPIID_WHD"/>
</dbReference>
<dbReference type="Proteomes" id="UP000039046">
    <property type="component" value="Unassembled WGS sequence"/>
</dbReference>
<dbReference type="SUPFAM" id="SSF52540">
    <property type="entry name" value="P-loop containing nucleoside triphosphate hydrolases"/>
    <property type="match status" value="1"/>
</dbReference>
<evidence type="ECO:0000259" key="3">
    <source>
        <dbReference type="Pfam" id="PF22939"/>
    </source>
</evidence>
<dbReference type="InterPro" id="IPR036770">
    <property type="entry name" value="Ankyrin_rpt-contain_sf"/>
</dbReference>
<dbReference type="SUPFAM" id="SSF48403">
    <property type="entry name" value="Ankyrin repeat"/>
    <property type="match status" value="1"/>
</dbReference>
<dbReference type="STRING" id="1531966.A0A0A1T1J3"/>
<gene>
    <name evidence="5" type="ORF">VHEMI04517</name>
</gene>
<dbReference type="InterPro" id="IPR002110">
    <property type="entry name" value="Ankyrin_rpt"/>
</dbReference>
<evidence type="ECO:0000313" key="5">
    <source>
        <dbReference type="EMBL" id="CEJ87794.1"/>
    </source>
</evidence>
<dbReference type="Pfam" id="PF22939">
    <property type="entry name" value="WHD_GPIID"/>
    <property type="match status" value="1"/>
</dbReference>
<dbReference type="PROSITE" id="PS50088">
    <property type="entry name" value="ANK_REPEAT"/>
    <property type="match status" value="2"/>
</dbReference>
<dbReference type="OrthoDB" id="426293at2759"/>
<evidence type="ECO:0000256" key="2">
    <source>
        <dbReference type="PROSITE-ProRule" id="PRU00023"/>
    </source>
</evidence>
<dbReference type="Gene3D" id="1.25.40.20">
    <property type="entry name" value="Ankyrin repeat-containing domain"/>
    <property type="match status" value="1"/>
</dbReference>
<name>A0A0A1T1J3_9HYPO</name>
<keyword evidence="2" id="KW-0040">ANK repeat</keyword>
<dbReference type="EMBL" id="CDHN01000002">
    <property type="protein sequence ID" value="CEJ87794.1"/>
    <property type="molecule type" value="Genomic_DNA"/>
</dbReference>
<sequence length="891" mass="100832">MDPLSISFGVAGVLPLIAKVITTLRRYAAAVAGAKKKIESFILELEVLQVALKNLEDLLQDKLVSEADIVFDPASVLLSCSTTIQVRLQEILKKLISESDKKLGCVLWPFTEKEQQKAINEVRNFSTWVQFALSVDGCRLLSQTSENVLAILAQQLEQFSMVHQLETRTKVLCSAIQEQTNLLRNSAEEEHRNAILDWISATRYNTRHSILQRTRAKNTGSWLLQNKLFLQWKEGIASSRVLWCNGIQGSGKTTLASIAIDELQHNHMNSNTHLAYYYFDHQDHELQSPLMVMSCILRQLLEQLQELPPSVKMLYDARSDTDSRQIQKFRTLLEEIAESCGAIYIVLDALDECSHTTYMLELIDRLNQIAGCHLLIMSRPYIYNRLPKSHSYLELTIEAQEEDIQQYIQQHCDSVDIYQVADQEFVNQLIDKLAHSASGMFLLPVLQLRTVLNEPTIGEMEDKLNALTNLLSDAFEETLNRITRLPASRNRLALSSLMHLAHAKRFFKSSELSDILALRPDSTSLNPRYRPTTAMILDCCQGLVALDDETDQLRLAHYSIQEYLVSRSEFLFPQFEVNLASTCLQYLLLDDFKSGALENDKDIESRLSAYPFLLYVSMFWGKYIHPVETEPSIWSRLFEFFGSPSALAVSAQILYYQKGYHVGYYGFDESVSWTALHQAAANNLEHATKALLEKVDVNAATVMGSTPVIRAASSGHVAVMELLLQRGANPRMSNWYGNALHCAAEAGQCDTIRHLVRWGMDPSCEGRRRSPLSCTLDHDHAEAFELLVDLGADMHLSDKDWFENAFLEACHRGCERTVDMMLKRGWINKHEPNQTVSALHEAGPSMLRHLVDIGFDINAVDIHGNSALSLARKDCDESRISILRDAGAFRR</sequence>
<dbReference type="AlphaFoldDB" id="A0A0A1T1J3"/>
<dbReference type="InterPro" id="IPR056884">
    <property type="entry name" value="NPHP3-like_N"/>
</dbReference>
<dbReference type="Gene3D" id="3.40.50.300">
    <property type="entry name" value="P-loop containing nucleotide triphosphate hydrolases"/>
    <property type="match status" value="1"/>
</dbReference>
<dbReference type="PANTHER" id="PTHR10039:SF15">
    <property type="entry name" value="NACHT DOMAIN-CONTAINING PROTEIN"/>
    <property type="match status" value="1"/>
</dbReference>